<sequence length="304" mass="35545">MLSLPIEVQLRILKYLNFNELLVVKQTNSYFYNLISKYEGELARRKFDGLSIWQAAIDKSIPLFLHNFESEVFLIIIENAFDNSKDRKPPYLLKLPNIPKNTEEMIIVRCWLEKLFKCAFGHCYLNKIVFNPEMINILFDNDKTTQFHVEIPLLAPTNKIFGNVLDLIFNHIISFKSLSIGLTDVDNAEQYTDILFKILINEGDKIPQISLTPFKSTKLYELIIEYITTTRECSKMVASIGLNFNPIENFKLNEKAENIEIGELHGFKQKYTRYEIANIYNPDVRFTFYNEEKNGSISYIHILK</sequence>
<dbReference type="Proteomes" id="UP001497535">
    <property type="component" value="Unassembled WGS sequence"/>
</dbReference>
<proteinExistence type="predicted"/>
<dbReference type="EMBL" id="CAVMJV010000047">
    <property type="protein sequence ID" value="CAK5082639.1"/>
    <property type="molecule type" value="Genomic_DNA"/>
</dbReference>
<gene>
    <name evidence="1" type="ORF">MENTE1834_LOCUS29931</name>
</gene>
<evidence type="ECO:0000313" key="2">
    <source>
        <dbReference type="Proteomes" id="UP001497535"/>
    </source>
</evidence>
<comment type="caution">
    <text evidence="1">The sequence shown here is derived from an EMBL/GenBank/DDBJ whole genome shotgun (WGS) entry which is preliminary data.</text>
</comment>
<protein>
    <submittedName>
        <fullName evidence="1">Uncharacterized protein</fullName>
    </submittedName>
</protein>
<accession>A0ACB0ZU25</accession>
<keyword evidence="2" id="KW-1185">Reference proteome</keyword>
<name>A0ACB0ZU25_MELEN</name>
<reference evidence="1" key="1">
    <citation type="submission" date="2023-11" db="EMBL/GenBank/DDBJ databases">
        <authorList>
            <person name="Poullet M."/>
        </authorList>
    </citation>
    <scope>NUCLEOTIDE SEQUENCE</scope>
    <source>
        <strain evidence="1">E1834</strain>
    </source>
</reference>
<evidence type="ECO:0000313" key="1">
    <source>
        <dbReference type="EMBL" id="CAK5082639.1"/>
    </source>
</evidence>
<organism evidence="1 2">
    <name type="scientific">Meloidogyne enterolobii</name>
    <name type="common">Root-knot nematode worm</name>
    <name type="synonym">Meloidogyne mayaguensis</name>
    <dbReference type="NCBI Taxonomy" id="390850"/>
    <lineage>
        <taxon>Eukaryota</taxon>
        <taxon>Metazoa</taxon>
        <taxon>Ecdysozoa</taxon>
        <taxon>Nematoda</taxon>
        <taxon>Chromadorea</taxon>
        <taxon>Rhabditida</taxon>
        <taxon>Tylenchina</taxon>
        <taxon>Tylenchomorpha</taxon>
        <taxon>Tylenchoidea</taxon>
        <taxon>Meloidogynidae</taxon>
        <taxon>Meloidogyninae</taxon>
        <taxon>Meloidogyne</taxon>
    </lineage>
</organism>